<evidence type="ECO:0000313" key="2">
    <source>
        <dbReference type="Proteomes" id="UP000189981"/>
    </source>
</evidence>
<dbReference type="InterPro" id="IPR010866">
    <property type="entry name" value="A-2_8-polyST"/>
</dbReference>
<keyword evidence="2" id="KW-1185">Reference proteome</keyword>
<reference evidence="2" key="1">
    <citation type="submission" date="2017-02" db="EMBL/GenBank/DDBJ databases">
        <authorList>
            <person name="Varghese N."/>
            <person name="Submissions S."/>
        </authorList>
    </citation>
    <scope>NUCLEOTIDE SEQUENCE [LARGE SCALE GENOMIC DNA]</scope>
    <source>
        <strain evidence="2">DSM 22385</strain>
    </source>
</reference>
<dbReference type="RefSeq" id="WP_079704078.1">
    <property type="nucleotide sequence ID" value="NZ_FUYR01000007.1"/>
</dbReference>
<proteinExistence type="predicted"/>
<dbReference type="Proteomes" id="UP000189981">
    <property type="component" value="Unassembled WGS sequence"/>
</dbReference>
<dbReference type="EMBL" id="FUYR01000007">
    <property type="protein sequence ID" value="SKB93664.1"/>
    <property type="molecule type" value="Genomic_DNA"/>
</dbReference>
<dbReference type="Gene3D" id="3.40.50.11110">
    <property type="entry name" value="Sialyltransferase, C-terminal GT-B Rossman nucleotide-binding domain"/>
    <property type="match status" value="1"/>
</dbReference>
<gene>
    <name evidence="1" type="ORF">SAMN05661099_3580</name>
</gene>
<dbReference type="Pfam" id="PF07388">
    <property type="entry name" value="A-2_8-polyST"/>
    <property type="match status" value="1"/>
</dbReference>
<dbReference type="STRING" id="572036.SAMN05661099_3580"/>
<sequence length="376" mass="43169">MNNQTRHISLYIGHAYDLVYFLRLVPLIRAYGRFTFSAVVAMDPHLNKIAGLSSYLDHIASDYIMITEDQVPRLGKGIAPISKLISTALQRIDKLINKADLFISLDKSQLLPHILLNKFHHSILIQTFEAPDLTKDYTIAWKSTVLANIYHSIFGAKWKIIRVNKKSTFVSHHHVIRQKVEIIFRNGDKSLKNRIVLPPLIESEVTSKKVILFGSRFLSWDYFTKKMTADLLKYYKELSSSLPGYTFLYKPHPAEMDDEFKLIRECFPTGNIENIGYDLSSELVLLTHPEIDYCFSLGSTSSLSALEMGFKSYVIYKLIGFPDEIEGTYDSIFHDAPANFFLNDTSDLQKLPPLKSHPGYLTYFLDRLSFYTRTSL</sequence>
<organism evidence="1 2">
    <name type="scientific">Daejeonella lutea</name>
    <dbReference type="NCBI Taxonomy" id="572036"/>
    <lineage>
        <taxon>Bacteria</taxon>
        <taxon>Pseudomonadati</taxon>
        <taxon>Bacteroidota</taxon>
        <taxon>Sphingobacteriia</taxon>
        <taxon>Sphingobacteriales</taxon>
        <taxon>Sphingobacteriaceae</taxon>
        <taxon>Daejeonella</taxon>
    </lineage>
</organism>
<name>A0A1T5FBY1_9SPHI</name>
<protein>
    <submittedName>
        <fullName evidence="1">Uncharacterized protein</fullName>
    </submittedName>
</protein>
<dbReference type="AlphaFoldDB" id="A0A1T5FBY1"/>
<accession>A0A1T5FBY1</accession>
<evidence type="ECO:0000313" key="1">
    <source>
        <dbReference type="EMBL" id="SKB93664.1"/>
    </source>
</evidence>